<accession>A0A8J3WZN8</accession>
<comment type="caution">
    <text evidence="1">The sequence shown here is derived from an EMBL/GenBank/DDBJ whole genome shotgun (WGS) entry which is preliminary data.</text>
</comment>
<dbReference type="Proteomes" id="UP000599074">
    <property type="component" value="Unassembled WGS sequence"/>
</dbReference>
<dbReference type="EMBL" id="BOON01000014">
    <property type="protein sequence ID" value="GII21846.1"/>
    <property type="molecule type" value="Genomic_DNA"/>
</dbReference>
<proteinExistence type="predicted"/>
<sequence>MPAAVTALLLSGFVALLAAGGVWALTREQIRRDLVGAAGSTRALELHRTRLASYPAAFSAMAPLSSLRRTDLTAEVAAAVAEELNAWLYSAGGMCADAATRGAILGLRDSCDRWARNGGPRPPQLYEFRNLAVAFLRRDLDLAGLEPFDVRRAVTHLAKLRDDLDDATTTP</sequence>
<dbReference type="RefSeq" id="WP_168117251.1">
    <property type="nucleotide sequence ID" value="NZ_BOON01000014.1"/>
</dbReference>
<evidence type="ECO:0000313" key="2">
    <source>
        <dbReference type="Proteomes" id="UP000599074"/>
    </source>
</evidence>
<dbReference type="AlphaFoldDB" id="A0A8J3WZN8"/>
<gene>
    <name evidence="1" type="ORF">Pme01_14430</name>
</gene>
<keyword evidence="2" id="KW-1185">Reference proteome</keyword>
<protein>
    <submittedName>
        <fullName evidence="1">Uncharacterized protein</fullName>
    </submittedName>
</protein>
<reference evidence="1" key="1">
    <citation type="submission" date="2021-01" db="EMBL/GenBank/DDBJ databases">
        <title>Whole genome shotgun sequence of Planosporangium mesophilum NBRC 109066.</title>
        <authorList>
            <person name="Komaki H."/>
            <person name="Tamura T."/>
        </authorList>
    </citation>
    <scope>NUCLEOTIDE SEQUENCE</scope>
    <source>
        <strain evidence="1">NBRC 109066</strain>
    </source>
</reference>
<evidence type="ECO:0000313" key="1">
    <source>
        <dbReference type="EMBL" id="GII21846.1"/>
    </source>
</evidence>
<organism evidence="1 2">
    <name type="scientific">Planosporangium mesophilum</name>
    <dbReference type="NCBI Taxonomy" id="689768"/>
    <lineage>
        <taxon>Bacteria</taxon>
        <taxon>Bacillati</taxon>
        <taxon>Actinomycetota</taxon>
        <taxon>Actinomycetes</taxon>
        <taxon>Micromonosporales</taxon>
        <taxon>Micromonosporaceae</taxon>
        <taxon>Planosporangium</taxon>
    </lineage>
</organism>
<name>A0A8J3WZN8_9ACTN</name>